<evidence type="ECO:0000313" key="16">
    <source>
        <dbReference type="EMBL" id="KAI9558954.1"/>
    </source>
</evidence>
<feature type="domain" description="Carbohydrate kinase FGGY N-terminal" evidence="14">
    <location>
        <begin position="18"/>
        <end position="272"/>
    </location>
</feature>
<dbReference type="InterPro" id="IPR043129">
    <property type="entry name" value="ATPase_NBD"/>
</dbReference>
<dbReference type="NCBIfam" id="NF000756">
    <property type="entry name" value="PRK00047.1"/>
    <property type="match status" value="1"/>
</dbReference>
<dbReference type="EC" id="2.7.1.30" evidence="3"/>
<evidence type="ECO:0000313" key="17">
    <source>
        <dbReference type="Proteomes" id="UP000820818"/>
    </source>
</evidence>
<keyword evidence="13" id="KW-1133">Transmembrane helix</keyword>
<accession>A0AAD5KSY1</accession>
<dbReference type="NCBIfam" id="TIGR01311">
    <property type="entry name" value="glycerol_kin"/>
    <property type="match status" value="1"/>
</dbReference>
<evidence type="ECO:0000256" key="12">
    <source>
        <dbReference type="RuleBase" id="RU003733"/>
    </source>
</evidence>
<gene>
    <name evidence="16" type="ORF">GHT06_015743</name>
</gene>
<dbReference type="PROSITE" id="PS00933">
    <property type="entry name" value="FGGY_KINASES_1"/>
    <property type="match status" value="1"/>
</dbReference>
<dbReference type="InterPro" id="IPR005999">
    <property type="entry name" value="Glycerol_kin"/>
</dbReference>
<name>A0AAD5KSY1_9CRUS</name>
<dbReference type="InterPro" id="IPR018485">
    <property type="entry name" value="FGGY_C"/>
</dbReference>
<evidence type="ECO:0000256" key="4">
    <source>
        <dbReference type="ARBA" id="ARBA00022679"/>
    </source>
</evidence>
<comment type="pathway">
    <text evidence="1">Polyol metabolism; glycerol degradation via glycerol kinase pathway; sn-glycerol 3-phosphate from glycerol: step 1/1.</text>
</comment>
<dbReference type="GO" id="GO:0006071">
    <property type="term" value="P:glycerol metabolic process"/>
    <property type="evidence" value="ECO:0007669"/>
    <property type="project" value="UniProtKB-KW"/>
</dbReference>
<evidence type="ECO:0000259" key="14">
    <source>
        <dbReference type="Pfam" id="PF00370"/>
    </source>
</evidence>
<dbReference type="EMBL" id="WJBH02000005">
    <property type="protein sequence ID" value="KAI9558954.1"/>
    <property type="molecule type" value="Genomic_DNA"/>
</dbReference>
<dbReference type="FunFam" id="3.30.420.40:FF:000108">
    <property type="entry name" value="Glycerol kinase, glycosomal"/>
    <property type="match status" value="1"/>
</dbReference>
<dbReference type="Pfam" id="PF02782">
    <property type="entry name" value="FGGY_C"/>
    <property type="match status" value="1"/>
</dbReference>
<keyword evidence="8" id="KW-0067">ATP-binding</keyword>
<keyword evidence="6 12" id="KW-0418">Kinase</keyword>
<evidence type="ECO:0000256" key="2">
    <source>
        <dbReference type="ARBA" id="ARBA00009156"/>
    </source>
</evidence>
<evidence type="ECO:0000256" key="6">
    <source>
        <dbReference type="ARBA" id="ARBA00022777"/>
    </source>
</evidence>
<dbReference type="PANTHER" id="PTHR10196">
    <property type="entry name" value="SUGAR KINASE"/>
    <property type="match status" value="1"/>
</dbReference>
<dbReference type="GO" id="GO:0005524">
    <property type="term" value="F:ATP binding"/>
    <property type="evidence" value="ECO:0007669"/>
    <property type="project" value="UniProtKB-KW"/>
</dbReference>
<dbReference type="GO" id="GO:0004370">
    <property type="term" value="F:glycerol kinase activity"/>
    <property type="evidence" value="ECO:0007669"/>
    <property type="project" value="UniProtKB-EC"/>
</dbReference>
<keyword evidence="7" id="KW-0319">Glycerol metabolism</keyword>
<dbReference type="Pfam" id="PF00370">
    <property type="entry name" value="FGGY_N"/>
    <property type="match status" value="1"/>
</dbReference>
<reference evidence="16 17" key="1">
    <citation type="submission" date="2022-05" db="EMBL/GenBank/DDBJ databases">
        <title>A multi-omics perspective on studying reproductive biology in Daphnia sinensis.</title>
        <authorList>
            <person name="Jia J."/>
        </authorList>
    </citation>
    <scope>NUCLEOTIDE SEQUENCE [LARGE SCALE GENOMIC DNA]</scope>
    <source>
        <strain evidence="16 17">WSL</strain>
    </source>
</reference>
<feature type="transmembrane region" description="Helical" evidence="13">
    <location>
        <begin position="536"/>
        <end position="556"/>
    </location>
</feature>
<sequence length="564" mass="61857">MIDPTVKVKMVGKYGPLIGAIDQGTSSSRFLVFSAQRAELITYHQVEVKQLTPAEGWVESDPMELLHTVIECVSKTVENLKSLEVDPGDIKAVGVCNQRETTIVWDKQTGKPLYNAIIWLDARTKSTVEMLLAKVQGGNKDFLKKHCGLPISTYFSALKLKWLIDNVPEVRDAIAENRCLFGTVDTWLIWNLTGGVKGGLHLTDVTNASRTMLMNLETLNWDPFLLKFFDIPASILPQIRSSSEIYGFLTATPLGGTPISGCLGDQQSALIGQLCLEPGQAKMTYGTGGFLLYNTGIQPVQSEHGLITTVAYQMGKNKQPHYAMEGSIAVAGLALSWLKNNLNLISDFQECEMLASSVANTGGVYFVPAFSGLYAPYWRMDARGVVCGLTQFTTRAHLARATLESVCYQTRDIVEVMTRDAGAHITSLRVDGGMTQNNVLLQLQADILGIPIVRPTMTETTALGAAMAAGNAEGIDVWSLESLDQDTITSDVFTPAVTESDRDSRYARWKDAVKRTLGWETILDDGSADPERRKRMLGSISGTVFLFSSFVILVAARQYRSTLR</sequence>
<dbReference type="InterPro" id="IPR018483">
    <property type="entry name" value="Carb_kinase_FGGY_CS"/>
</dbReference>
<protein>
    <recommendedName>
        <fullName evidence="11">Probable glycerol kinase</fullName>
        <ecNumber evidence="3">2.7.1.30</ecNumber>
    </recommendedName>
    <alternativeName>
        <fullName evidence="9">ATP:glycerol 3-phosphotransferase</fullName>
    </alternativeName>
</protein>
<feature type="domain" description="Carbohydrate kinase FGGY C-terminal" evidence="15">
    <location>
        <begin position="282"/>
        <end position="470"/>
    </location>
</feature>
<dbReference type="Proteomes" id="UP000820818">
    <property type="component" value="Linkage Group LG5"/>
</dbReference>
<dbReference type="InterPro" id="IPR018484">
    <property type="entry name" value="FGGY_N"/>
</dbReference>
<keyword evidence="13" id="KW-0472">Membrane</keyword>
<evidence type="ECO:0000256" key="13">
    <source>
        <dbReference type="SAM" id="Phobius"/>
    </source>
</evidence>
<dbReference type="GO" id="GO:0005739">
    <property type="term" value="C:mitochondrion"/>
    <property type="evidence" value="ECO:0007669"/>
    <property type="project" value="TreeGrafter"/>
</dbReference>
<keyword evidence="17" id="KW-1185">Reference proteome</keyword>
<dbReference type="SUPFAM" id="SSF53067">
    <property type="entry name" value="Actin-like ATPase domain"/>
    <property type="match status" value="2"/>
</dbReference>
<evidence type="ECO:0000256" key="9">
    <source>
        <dbReference type="ARBA" id="ARBA00043149"/>
    </source>
</evidence>
<dbReference type="InterPro" id="IPR042018">
    <property type="entry name" value="GK1-3_metazoan-type"/>
</dbReference>
<evidence type="ECO:0000256" key="3">
    <source>
        <dbReference type="ARBA" id="ARBA00012099"/>
    </source>
</evidence>
<evidence type="ECO:0000256" key="5">
    <source>
        <dbReference type="ARBA" id="ARBA00022741"/>
    </source>
</evidence>
<dbReference type="PIRSF" id="PIRSF000538">
    <property type="entry name" value="GlpK"/>
    <property type="match status" value="1"/>
</dbReference>
<dbReference type="AlphaFoldDB" id="A0AAD5KSY1"/>
<evidence type="ECO:0000259" key="15">
    <source>
        <dbReference type="Pfam" id="PF02782"/>
    </source>
</evidence>
<evidence type="ECO:0000256" key="10">
    <source>
        <dbReference type="ARBA" id="ARBA00052101"/>
    </source>
</evidence>
<dbReference type="PANTHER" id="PTHR10196:SF69">
    <property type="entry name" value="GLYCEROL KINASE"/>
    <property type="match status" value="1"/>
</dbReference>
<comment type="caution">
    <text evidence="16">The sequence shown here is derived from an EMBL/GenBank/DDBJ whole genome shotgun (WGS) entry which is preliminary data.</text>
</comment>
<dbReference type="FunFam" id="3.30.420.40:FF:000177">
    <property type="entry name" value="Glycerol kinase"/>
    <property type="match status" value="1"/>
</dbReference>
<dbReference type="GO" id="GO:0006641">
    <property type="term" value="P:triglyceride metabolic process"/>
    <property type="evidence" value="ECO:0007669"/>
    <property type="project" value="TreeGrafter"/>
</dbReference>
<evidence type="ECO:0000256" key="7">
    <source>
        <dbReference type="ARBA" id="ARBA00022798"/>
    </source>
</evidence>
<keyword evidence="13" id="KW-0812">Transmembrane</keyword>
<evidence type="ECO:0000256" key="11">
    <source>
        <dbReference type="ARBA" id="ARBA00071571"/>
    </source>
</evidence>
<proteinExistence type="inferred from homology"/>
<dbReference type="Gene3D" id="3.30.420.40">
    <property type="match status" value="2"/>
</dbReference>
<dbReference type="CDD" id="cd07792">
    <property type="entry name" value="ASKHA_NBD_FGGY_GK1-3-like"/>
    <property type="match status" value="1"/>
</dbReference>
<dbReference type="PROSITE" id="PS00445">
    <property type="entry name" value="FGGY_KINASES_2"/>
    <property type="match status" value="1"/>
</dbReference>
<evidence type="ECO:0000256" key="1">
    <source>
        <dbReference type="ARBA" id="ARBA00005190"/>
    </source>
</evidence>
<keyword evidence="4 12" id="KW-0808">Transferase</keyword>
<comment type="catalytic activity">
    <reaction evidence="10">
        <text>glycerol + ATP = sn-glycerol 3-phosphate + ADP + H(+)</text>
        <dbReference type="Rhea" id="RHEA:21644"/>
        <dbReference type="ChEBI" id="CHEBI:15378"/>
        <dbReference type="ChEBI" id="CHEBI:17754"/>
        <dbReference type="ChEBI" id="CHEBI:30616"/>
        <dbReference type="ChEBI" id="CHEBI:57597"/>
        <dbReference type="ChEBI" id="CHEBI:456216"/>
        <dbReference type="EC" id="2.7.1.30"/>
    </reaction>
</comment>
<organism evidence="16 17">
    <name type="scientific">Daphnia sinensis</name>
    <dbReference type="NCBI Taxonomy" id="1820382"/>
    <lineage>
        <taxon>Eukaryota</taxon>
        <taxon>Metazoa</taxon>
        <taxon>Ecdysozoa</taxon>
        <taxon>Arthropoda</taxon>
        <taxon>Crustacea</taxon>
        <taxon>Branchiopoda</taxon>
        <taxon>Diplostraca</taxon>
        <taxon>Cladocera</taxon>
        <taxon>Anomopoda</taxon>
        <taxon>Daphniidae</taxon>
        <taxon>Daphnia</taxon>
        <taxon>Daphnia similis group</taxon>
    </lineage>
</organism>
<dbReference type="InterPro" id="IPR000577">
    <property type="entry name" value="Carb_kinase_FGGY"/>
</dbReference>
<dbReference type="GO" id="GO:0046167">
    <property type="term" value="P:glycerol-3-phosphate biosynthetic process"/>
    <property type="evidence" value="ECO:0007669"/>
    <property type="project" value="TreeGrafter"/>
</dbReference>
<evidence type="ECO:0000256" key="8">
    <source>
        <dbReference type="ARBA" id="ARBA00022840"/>
    </source>
</evidence>
<keyword evidence="5" id="KW-0547">Nucleotide-binding</keyword>
<comment type="similarity">
    <text evidence="2 12">Belongs to the FGGY kinase family.</text>
</comment>